<reference evidence="2 3" key="1">
    <citation type="submission" date="2023-04" db="EMBL/GenBank/DDBJ databases">
        <title>A novel bacteria isolated from coastal sediment.</title>
        <authorList>
            <person name="Liu X.-J."/>
            <person name="Du Z.-J."/>
        </authorList>
    </citation>
    <scope>NUCLEOTIDE SEQUENCE [LARGE SCALE GENOMIC DNA]</scope>
    <source>
        <strain evidence="2 3">SDUM461003</strain>
    </source>
</reference>
<name>A0ABU1AS63_9BACT</name>
<dbReference type="Proteomes" id="UP001225316">
    <property type="component" value="Unassembled WGS sequence"/>
</dbReference>
<keyword evidence="1" id="KW-0732">Signal</keyword>
<proteinExistence type="predicted"/>
<protein>
    <submittedName>
        <fullName evidence="2">PEP-CTERM sorting domain-containing protein</fullName>
    </submittedName>
</protein>
<dbReference type="InterPro" id="IPR013424">
    <property type="entry name" value="Ice-binding_C"/>
</dbReference>
<dbReference type="RefSeq" id="WP_308949137.1">
    <property type="nucleotide sequence ID" value="NZ_JARXHW010000009.1"/>
</dbReference>
<organism evidence="2 3">
    <name type="scientific">Thalassobacterium maritimum</name>
    <dbReference type="NCBI Taxonomy" id="3041265"/>
    <lineage>
        <taxon>Bacteria</taxon>
        <taxon>Pseudomonadati</taxon>
        <taxon>Verrucomicrobiota</taxon>
        <taxon>Opitutia</taxon>
        <taxon>Puniceicoccales</taxon>
        <taxon>Coraliomargaritaceae</taxon>
        <taxon>Thalassobacterium</taxon>
    </lineage>
</organism>
<evidence type="ECO:0000313" key="3">
    <source>
        <dbReference type="Proteomes" id="UP001225316"/>
    </source>
</evidence>
<evidence type="ECO:0000256" key="1">
    <source>
        <dbReference type="SAM" id="SignalP"/>
    </source>
</evidence>
<gene>
    <name evidence="2" type="ORF">QEH52_05725</name>
</gene>
<keyword evidence="3" id="KW-1185">Reference proteome</keyword>
<feature type="chain" id="PRO_5046628383" evidence="1">
    <location>
        <begin position="30"/>
        <end position="199"/>
    </location>
</feature>
<dbReference type="NCBIfam" id="TIGR02595">
    <property type="entry name" value="PEP_CTERM"/>
    <property type="match status" value="1"/>
</dbReference>
<evidence type="ECO:0000313" key="2">
    <source>
        <dbReference type="EMBL" id="MDQ8206999.1"/>
    </source>
</evidence>
<dbReference type="EMBL" id="JARXHW010000009">
    <property type="protein sequence ID" value="MDQ8206999.1"/>
    <property type="molecule type" value="Genomic_DNA"/>
</dbReference>
<accession>A0ABU1AS63</accession>
<feature type="signal peptide" evidence="1">
    <location>
        <begin position="1"/>
        <end position="29"/>
    </location>
</feature>
<sequence length="199" mass="20599">MMSKNYLPLIAKKFFLLAVALLASHSAQANFHFVLTETVDGVLLSGSGSADHSSFIKVMLGDKNPISGGGLYPGFAIGSVGNGLIDVFDGGIPDSGPAAFGEGSSYLAATSGTGDAFGFDFGFGGAFLLLPEGYVANEVLTGTGYYDSETFESLGVSVGSYQWVFSDGQTVHLTVVPEPATAGLLMSLVLCAFVATRRR</sequence>
<comment type="caution">
    <text evidence="2">The sequence shown here is derived from an EMBL/GenBank/DDBJ whole genome shotgun (WGS) entry which is preliminary data.</text>
</comment>